<dbReference type="PROSITE" id="PS50092">
    <property type="entry name" value="TSP1"/>
    <property type="match status" value="3"/>
</dbReference>
<dbReference type="FunFam" id="2.20.100.10:FF:000019">
    <property type="entry name" value="Thrombospondin type 1 domain containing 7A"/>
    <property type="match status" value="2"/>
</dbReference>
<dbReference type="InterPro" id="IPR036383">
    <property type="entry name" value="TSP1_rpt_sf"/>
</dbReference>
<name>U6JV23_9EIME</name>
<keyword evidence="7" id="KW-0808">Transferase</keyword>
<dbReference type="EC" id="2.7.8.17" evidence="7"/>
<evidence type="ECO:0000256" key="4">
    <source>
        <dbReference type="ARBA" id="ARBA00023180"/>
    </source>
</evidence>
<feature type="compositionally biased region" description="Low complexity" evidence="5">
    <location>
        <begin position="154"/>
        <end position="163"/>
    </location>
</feature>
<reference evidence="7" key="1">
    <citation type="submission" date="2013-10" db="EMBL/GenBank/DDBJ databases">
        <title>Genomic analysis of the causative agents of coccidiosis in chickens.</title>
        <authorList>
            <person name="Reid A.J."/>
            <person name="Blake D."/>
            <person name="Billington K."/>
            <person name="Browne H."/>
            <person name="Dunn M."/>
            <person name="Hung S."/>
            <person name="Kawahara F."/>
            <person name="Miranda-Saavedra D."/>
            <person name="Mourier T."/>
            <person name="Nagra H."/>
            <person name="Otto T.D."/>
            <person name="Rawlings N."/>
            <person name="Sanchez A."/>
            <person name="Sanders M."/>
            <person name="Subramaniam C."/>
            <person name="Tay Y."/>
            <person name="Dear P."/>
            <person name="Doerig C."/>
            <person name="Gruber A."/>
            <person name="Parkinson J."/>
            <person name="Shirley M."/>
            <person name="Wan K.L."/>
            <person name="Berriman M."/>
            <person name="Tomley F."/>
            <person name="Pain A."/>
        </authorList>
    </citation>
    <scope>NUCLEOTIDE SEQUENCE [LARGE SCALE GENOMIC DNA]</scope>
    <source>
        <strain evidence="7">Houghton</strain>
    </source>
</reference>
<dbReference type="PANTHER" id="PTHR20920:SF5">
    <property type="entry name" value="SMB DOMAIN-CONTAINING PROTEIN"/>
    <property type="match status" value="1"/>
</dbReference>
<dbReference type="RefSeq" id="XP_013351200.1">
    <property type="nucleotide sequence ID" value="XM_013495746.1"/>
</dbReference>
<gene>
    <name evidence="7" type="ORF">EMH_0042530</name>
</gene>
<feature type="region of interest" description="Disordered" evidence="5">
    <location>
        <begin position="205"/>
        <end position="299"/>
    </location>
</feature>
<keyword evidence="3" id="KW-1015">Disulfide bond</keyword>
<dbReference type="VEuPathDB" id="ToxoDB:EMH_0042530"/>
<keyword evidence="2" id="KW-0677">Repeat</keyword>
<dbReference type="InterPro" id="IPR000884">
    <property type="entry name" value="TSP1_rpt"/>
</dbReference>
<feature type="compositionally biased region" description="Basic and acidic residues" evidence="5">
    <location>
        <begin position="137"/>
        <end position="147"/>
    </location>
</feature>
<dbReference type="PANTHER" id="PTHR20920">
    <property type="entry name" value="RPE-SPONDIN"/>
    <property type="match status" value="1"/>
</dbReference>
<dbReference type="Pfam" id="PF00066">
    <property type="entry name" value="Notch"/>
    <property type="match status" value="2"/>
</dbReference>
<organism evidence="7 8">
    <name type="scientific">Eimeria mitis</name>
    <dbReference type="NCBI Taxonomy" id="44415"/>
    <lineage>
        <taxon>Eukaryota</taxon>
        <taxon>Sar</taxon>
        <taxon>Alveolata</taxon>
        <taxon>Apicomplexa</taxon>
        <taxon>Conoidasida</taxon>
        <taxon>Coccidia</taxon>
        <taxon>Eucoccidiorida</taxon>
        <taxon>Eimeriorina</taxon>
        <taxon>Eimeriidae</taxon>
        <taxon>Eimeria</taxon>
    </lineage>
</organism>
<sequence length="643" mass="68605">MPSQGRLRAHTWRRSLRGPWGVVFLVGLWLAICGSRGAVVYAEETAATAADFPDCPLMDSSCLLNYTVSAPDYFYRRRIEAPASPISVRAPLEGEQQQQQQRQLQQRETKEQQEVQHQQQGVGSSGSAASTELPGEAGDKPAKETKLLKHIQHQQQGVGSSGSAASTEPMGGAGDTSAKETKLLSQSEVFEFAVRRLQSIGGFFGSQRPGAGGSQSAAGADGAGGRRRQQQPSPLSLELGDPLDASGGRGSRPLLESNGLICEDDERVEEGGRRRQQQPSPLSLELGDPLDASGGRGSRPLLESNGLICEDDERVEDFGVKCRLIARSLGGRLGCEKRLIDISPDGRLPANIPAFSRVADACPMTCGLCEECAPGCALWFLGNTLCDEVCNNAACQFDGGDCWSADCVVGPWAEWSPCSVTCGGPGTQRRRREIKSRAKQGGAPCPKLEANIPAFSRVADACPMTCGLCEECAPGCALWFLGNTLCDEVCNNAACQFDGGDCWSADCVVGPWAEWSPCSVTCGGPGTQRRRREIKSRAKQGGAPCPKLEETRQGCNADVPCPSHCQVGPWTEWSACSEPCGPGVSVRERPVLKEPDAEGKLLLLPVSSLLQRGIRGCSTVSLLLEAVSRNVDSKPLRDTAETR</sequence>
<dbReference type="AlphaFoldDB" id="U6JV23"/>
<feature type="domain" description="LNR" evidence="6">
    <location>
        <begin position="469"/>
        <end position="514"/>
    </location>
</feature>
<feature type="compositionally biased region" description="Low complexity" evidence="5">
    <location>
        <begin position="93"/>
        <end position="104"/>
    </location>
</feature>
<feature type="region of interest" description="Disordered" evidence="5">
    <location>
        <begin position="92"/>
        <end position="179"/>
    </location>
</feature>
<evidence type="ECO:0000256" key="5">
    <source>
        <dbReference type="SAM" id="MobiDB-lite"/>
    </source>
</evidence>
<dbReference type="SMART" id="SM00209">
    <property type="entry name" value="TSP1"/>
    <property type="match status" value="3"/>
</dbReference>
<keyword evidence="1" id="KW-0732">Signal</keyword>
<dbReference type="Gene3D" id="3.30.300.320">
    <property type="match status" value="1"/>
</dbReference>
<dbReference type="InterPro" id="IPR044004">
    <property type="entry name" value="TSP1_spondin_dom"/>
</dbReference>
<dbReference type="SMART" id="SM00004">
    <property type="entry name" value="NL"/>
    <property type="match status" value="2"/>
</dbReference>
<feature type="compositionally biased region" description="Basic and acidic residues" evidence="5">
    <location>
        <begin position="105"/>
        <end position="114"/>
    </location>
</feature>
<keyword evidence="8" id="KW-1185">Reference proteome</keyword>
<proteinExistence type="predicted"/>
<evidence type="ECO:0000313" key="7">
    <source>
        <dbReference type="EMBL" id="CDJ28626.1"/>
    </source>
</evidence>
<accession>U6JV23</accession>
<dbReference type="OrthoDB" id="446173at2759"/>
<dbReference type="Proteomes" id="UP000030744">
    <property type="component" value="Unassembled WGS sequence"/>
</dbReference>
<dbReference type="EMBL" id="HG681465">
    <property type="protein sequence ID" value="CDJ28626.1"/>
    <property type="molecule type" value="Genomic_DNA"/>
</dbReference>
<keyword evidence="4" id="KW-0325">Glycoprotein</keyword>
<dbReference type="Pfam" id="PF19028">
    <property type="entry name" value="TSP1_spondin"/>
    <property type="match status" value="2"/>
</dbReference>
<feature type="compositionally biased region" description="Low complexity" evidence="5">
    <location>
        <begin position="205"/>
        <end position="220"/>
    </location>
</feature>
<evidence type="ECO:0000259" key="6">
    <source>
        <dbReference type="PROSITE" id="PS50258"/>
    </source>
</evidence>
<evidence type="ECO:0000313" key="8">
    <source>
        <dbReference type="Proteomes" id="UP000030744"/>
    </source>
</evidence>
<evidence type="ECO:0000256" key="3">
    <source>
        <dbReference type="ARBA" id="ARBA00023157"/>
    </source>
</evidence>
<dbReference type="InterPro" id="IPR039942">
    <property type="entry name" value="SBSPO"/>
</dbReference>
<dbReference type="GeneID" id="25378975"/>
<reference evidence="7" key="2">
    <citation type="submission" date="2013-10" db="EMBL/GenBank/DDBJ databases">
        <authorList>
            <person name="Aslett M."/>
        </authorList>
    </citation>
    <scope>NUCLEOTIDE SEQUENCE [LARGE SCALE GENOMIC DNA]</scope>
    <source>
        <strain evidence="7">Houghton</strain>
    </source>
</reference>
<dbReference type="InterPro" id="IPR000800">
    <property type="entry name" value="Notch_dom"/>
</dbReference>
<feature type="domain" description="LNR" evidence="6">
    <location>
        <begin position="369"/>
        <end position="414"/>
    </location>
</feature>
<dbReference type="Pfam" id="PF00090">
    <property type="entry name" value="TSP_1"/>
    <property type="match status" value="1"/>
</dbReference>
<evidence type="ECO:0000256" key="2">
    <source>
        <dbReference type="ARBA" id="ARBA00022737"/>
    </source>
</evidence>
<dbReference type="Gene3D" id="2.20.100.10">
    <property type="entry name" value="Thrombospondin type-1 (TSP1) repeat"/>
    <property type="match status" value="3"/>
</dbReference>
<dbReference type="SUPFAM" id="SSF82895">
    <property type="entry name" value="TSP-1 type 1 repeat"/>
    <property type="match status" value="3"/>
</dbReference>
<feature type="compositionally biased region" description="Low complexity" evidence="5">
    <location>
        <begin position="115"/>
        <end position="130"/>
    </location>
</feature>
<evidence type="ECO:0000256" key="1">
    <source>
        <dbReference type="ARBA" id="ARBA00022729"/>
    </source>
</evidence>
<dbReference type="GO" id="GO:0003976">
    <property type="term" value="F:UDP-N-acetylglucosamine-lysosomal-enzyme N-acetylglucosaminephosphotransferase activity"/>
    <property type="evidence" value="ECO:0007669"/>
    <property type="project" value="UniProtKB-EC"/>
</dbReference>
<protein>
    <submittedName>
        <fullName evidence="7">Thrombospondin type 1 domain-containing protein, related</fullName>
        <ecNumber evidence="7">2.7.8.17</ecNumber>
    </submittedName>
</protein>
<dbReference type="PROSITE" id="PS50258">
    <property type="entry name" value="LNR"/>
    <property type="match status" value="2"/>
</dbReference>